<keyword evidence="3" id="KW-1185">Reference proteome</keyword>
<proteinExistence type="predicted"/>
<sequence>MNESIAKSQQYEDVDFQLAHIRLAAKRYGDKNKPILLALHGWLDNADSFVPLVNAFQQLNLFNDFQLIAIDWPGHGFSQHRPGHYPLHWIDYLYDLDELMTKLTRDQPVTIIGHSLGGIVAAAYNAAFPNKVTQLVLIEALAPLFESVKHSKERLTRSFKQHHRYNQAVLQQSKQQQSKQAQEPNRQLSIERAVNARHQLTGMDKQWCELIIKRNLEIKNQCYCWKSDPRLKLDSPYRLTFEQVDALMSVSDTPCLLILAEQGFKQLKLALPQATLWFNDLTDVQIEGDHHLHMGSADQVANTIRTFILN</sequence>
<dbReference type="InterPro" id="IPR029058">
    <property type="entry name" value="AB_hydrolase_fold"/>
</dbReference>
<dbReference type="PANTHER" id="PTHR43798">
    <property type="entry name" value="MONOACYLGLYCEROL LIPASE"/>
    <property type="match status" value="1"/>
</dbReference>
<dbReference type="PRINTS" id="PR00111">
    <property type="entry name" value="ABHYDROLASE"/>
</dbReference>
<dbReference type="RefSeq" id="WP_248955779.1">
    <property type="nucleotide sequence ID" value="NZ_JAKIKU010000005.1"/>
</dbReference>
<evidence type="ECO:0000313" key="2">
    <source>
        <dbReference type="EMBL" id="MCL1045935.1"/>
    </source>
</evidence>
<dbReference type="Gene3D" id="3.40.50.1820">
    <property type="entry name" value="alpha/beta hydrolase"/>
    <property type="match status" value="1"/>
</dbReference>
<dbReference type="GO" id="GO:0016787">
    <property type="term" value="F:hydrolase activity"/>
    <property type="evidence" value="ECO:0007669"/>
    <property type="project" value="UniProtKB-KW"/>
</dbReference>
<evidence type="ECO:0000259" key="1">
    <source>
        <dbReference type="Pfam" id="PF00561"/>
    </source>
</evidence>
<dbReference type="EMBL" id="JAKIKU010000005">
    <property type="protein sequence ID" value="MCL1045935.1"/>
    <property type="molecule type" value="Genomic_DNA"/>
</dbReference>
<reference evidence="2 3" key="1">
    <citation type="submission" date="2022-01" db="EMBL/GenBank/DDBJ databases">
        <title>Whole genome-based taxonomy of the Shewanellaceae.</title>
        <authorList>
            <person name="Martin-Rodriguez A.J."/>
        </authorList>
    </citation>
    <scope>NUCLEOTIDE SEQUENCE [LARGE SCALE GENOMIC DNA]</scope>
    <source>
        <strain evidence="2 3">DSM 24955</strain>
    </source>
</reference>
<comment type="caution">
    <text evidence="2">The sequence shown here is derived from an EMBL/GenBank/DDBJ whole genome shotgun (WGS) entry which is preliminary data.</text>
</comment>
<dbReference type="Pfam" id="PF00561">
    <property type="entry name" value="Abhydrolase_1"/>
    <property type="match status" value="1"/>
</dbReference>
<dbReference type="InterPro" id="IPR000073">
    <property type="entry name" value="AB_hydrolase_1"/>
</dbReference>
<dbReference type="SUPFAM" id="SSF53474">
    <property type="entry name" value="alpha/beta-Hydrolases"/>
    <property type="match status" value="1"/>
</dbReference>
<name>A0ABT0KRF0_9GAMM</name>
<dbReference type="PANTHER" id="PTHR43798:SF33">
    <property type="entry name" value="HYDROLASE, PUTATIVE (AFU_ORTHOLOGUE AFUA_2G14860)-RELATED"/>
    <property type="match status" value="1"/>
</dbReference>
<evidence type="ECO:0000313" key="3">
    <source>
        <dbReference type="Proteomes" id="UP001202134"/>
    </source>
</evidence>
<protein>
    <submittedName>
        <fullName evidence="2">Alpha/beta hydrolase</fullName>
    </submittedName>
</protein>
<dbReference type="InterPro" id="IPR050266">
    <property type="entry name" value="AB_hydrolase_sf"/>
</dbReference>
<accession>A0ABT0KRF0</accession>
<organism evidence="2 3">
    <name type="scientific">Shewanella electrodiphila</name>
    <dbReference type="NCBI Taxonomy" id="934143"/>
    <lineage>
        <taxon>Bacteria</taxon>
        <taxon>Pseudomonadati</taxon>
        <taxon>Pseudomonadota</taxon>
        <taxon>Gammaproteobacteria</taxon>
        <taxon>Alteromonadales</taxon>
        <taxon>Shewanellaceae</taxon>
        <taxon>Shewanella</taxon>
    </lineage>
</organism>
<gene>
    <name evidence="2" type="ORF">L2737_11425</name>
</gene>
<keyword evidence="2" id="KW-0378">Hydrolase</keyword>
<dbReference type="Proteomes" id="UP001202134">
    <property type="component" value="Unassembled WGS sequence"/>
</dbReference>
<feature type="domain" description="AB hydrolase-1" evidence="1">
    <location>
        <begin position="34"/>
        <end position="161"/>
    </location>
</feature>